<accession>A0AAE0ACJ4</accession>
<keyword evidence="3" id="KW-1185">Reference proteome</keyword>
<dbReference type="Pfam" id="PF00078">
    <property type="entry name" value="RVT_1"/>
    <property type="match status" value="1"/>
</dbReference>
<dbReference type="InterPro" id="IPR043502">
    <property type="entry name" value="DNA/RNA_pol_sf"/>
</dbReference>
<dbReference type="AlphaFoldDB" id="A0AAE0ACJ4"/>
<protein>
    <recommendedName>
        <fullName evidence="1">Reverse transcriptase domain-containing protein</fullName>
    </recommendedName>
</protein>
<sequence length="251" mass="29056">MKDFRPISLMGSMYKVLSKVMANRLRNMISLVVGESQMALVKNRQILDGFIIAEEIIHKWKHDKQGGILVKLDFEKAYDCVDHTFLDQMMEIMGFGEKWRRWMWNCISSPKLSVLVNGIPTKQFVIERSLRQGDPLSHFLFNIVIEGLSALFRTSFALNLTRGVIFGKESIHIFHLQFTDNTMLFLLPKVDYLLNARRILRCELVSGLRINFYKTCVARISCRGREETNWAAIFRSVEMSLQITYLGLPLG</sequence>
<feature type="domain" description="Reverse transcriptase" evidence="1">
    <location>
        <begin position="1"/>
        <end position="250"/>
    </location>
</feature>
<dbReference type="InterPro" id="IPR052343">
    <property type="entry name" value="Retrotransposon-Effector_Assoc"/>
</dbReference>
<dbReference type="InterPro" id="IPR000477">
    <property type="entry name" value="RT_dom"/>
</dbReference>
<dbReference type="PANTHER" id="PTHR46890">
    <property type="entry name" value="NON-LTR RETROLELEMENT REVERSE TRANSCRIPTASE-LIKE PROTEIN-RELATED"/>
    <property type="match status" value="1"/>
</dbReference>
<gene>
    <name evidence="2" type="ORF">Dsin_015832</name>
</gene>
<organism evidence="2 3">
    <name type="scientific">Dipteronia sinensis</name>
    <dbReference type="NCBI Taxonomy" id="43782"/>
    <lineage>
        <taxon>Eukaryota</taxon>
        <taxon>Viridiplantae</taxon>
        <taxon>Streptophyta</taxon>
        <taxon>Embryophyta</taxon>
        <taxon>Tracheophyta</taxon>
        <taxon>Spermatophyta</taxon>
        <taxon>Magnoliopsida</taxon>
        <taxon>eudicotyledons</taxon>
        <taxon>Gunneridae</taxon>
        <taxon>Pentapetalae</taxon>
        <taxon>rosids</taxon>
        <taxon>malvids</taxon>
        <taxon>Sapindales</taxon>
        <taxon>Sapindaceae</taxon>
        <taxon>Hippocastanoideae</taxon>
        <taxon>Acereae</taxon>
        <taxon>Dipteronia</taxon>
    </lineage>
</organism>
<dbReference type="Proteomes" id="UP001281410">
    <property type="component" value="Unassembled WGS sequence"/>
</dbReference>
<proteinExistence type="predicted"/>
<dbReference type="PROSITE" id="PS50878">
    <property type="entry name" value="RT_POL"/>
    <property type="match status" value="1"/>
</dbReference>
<comment type="caution">
    <text evidence="2">The sequence shown here is derived from an EMBL/GenBank/DDBJ whole genome shotgun (WGS) entry which is preliminary data.</text>
</comment>
<dbReference type="EMBL" id="JANJYJ010000005">
    <property type="protein sequence ID" value="KAK3211126.1"/>
    <property type="molecule type" value="Genomic_DNA"/>
</dbReference>
<dbReference type="SUPFAM" id="SSF56672">
    <property type="entry name" value="DNA/RNA polymerases"/>
    <property type="match status" value="1"/>
</dbReference>
<name>A0AAE0ACJ4_9ROSI</name>
<evidence type="ECO:0000259" key="1">
    <source>
        <dbReference type="PROSITE" id="PS50878"/>
    </source>
</evidence>
<evidence type="ECO:0000313" key="3">
    <source>
        <dbReference type="Proteomes" id="UP001281410"/>
    </source>
</evidence>
<reference evidence="2" key="1">
    <citation type="journal article" date="2023" name="Plant J.">
        <title>Genome sequences and population genomics provide insights into the demographic history, inbreeding, and mutation load of two 'living fossil' tree species of Dipteronia.</title>
        <authorList>
            <person name="Feng Y."/>
            <person name="Comes H.P."/>
            <person name="Chen J."/>
            <person name="Zhu S."/>
            <person name="Lu R."/>
            <person name="Zhang X."/>
            <person name="Li P."/>
            <person name="Qiu J."/>
            <person name="Olsen K.M."/>
            <person name="Qiu Y."/>
        </authorList>
    </citation>
    <scope>NUCLEOTIDE SEQUENCE</scope>
    <source>
        <strain evidence="2">NBL</strain>
    </source>
</reference>
<dbReference type="CDD" id="cd01650">
    <property type="entry name" value="RT_nLTR_like"/>
    <property type="match status" value="1"/>
</dbReference>
<dbReference type="PANTHER" id="PTHR46890:SF50">
    <property type="entry name" value="RNA-DIRECTED DNA POLYMERASE, EUKARYOTA, REVERSE TRANSCRIPTASE ZINC-BINDING DOMAIN PROTEIN-RELATED"/>
    <property type="match status" value="1"/>
</dbReference>
<evidence type="ECO:0000313" key="2">
    <source>
        <dbReference type="EMBL" id="KAK3211126.1"/>
    </source>
</evidence>